<evidence type="ECO:0000313" key="18">
    <source>
        <dbReference type="EMBL" id="ORE09710.1"/>
    </source>
</evidence>
<feature type="coiled-coil region" evidence="15">
    <location>
        <begin position="236"/>
        <end position="284"/>
    </location>
</feature>
<comment type="pathway">
    <text evidence="1 13">Carbohydrate degradation; pentose phosphate pathway; D-ribulose 5-phosphate from D-glucose 6-phosphate (oxidative stage): step 1/3.</text>
</comment>
<dbReference type="GO" id="GO:0009051">
    <property type="term" value="P:pentose-phosphate shunt, oxidative branch"/>
    <property type="evidence" value="ECO:0007669"/>
    <property type="project" value="TreeGrafter"/>
</dbReference>
<dbReference type="NCBIfam" id="TIGR00871">
    <property type="entry name" value="zwf"/>
    <property type="match status" value="1"/>
</dbReference>
<comment type="function">
    <text evidence="14">Component of the MICOS complex, a large protein complex of the mitochondrial inner membrane that plays crucial roles in the maintenance of crista junctions, inner membrane architecture, and formation of contact sites to the outer membrane.</text>
</comment>
<dbReference type="VEuPathDB" id="FungiDB:BCV72DRAFT_201050"/>
<keyword evidence="15" id="KW-0175">Coiled coil</keyword>
<comment type="subunit">
    <text evidence="14">Component of the mitochondrial contact site and cristae organizing system (MICOS) complex.</text>
</comment>
<dbReference type="UniPathway" id="UPA00115">
    <property type="reaction ID" value="UER00408"/>
</dbReference>
<dbReference type="PROSITE" id="PS00069">
    <property type="entry name" value="G6P_DEHYDROGENASE"/>
    <property type="match status" value="1"/>
</dbReference>
<evidence type="ECO:0000256" key="3">
    <source>
        <dbReference type="ARBA" id="ARBA00010877"/>
    </source>
</evidence>
<keyword evidence="10 14" id="KW-0496">Mitochondrion</keyword>
<dbReference type="Gene3D" id="3.30.360.10">
    <property type="entry name" value="Dihydrodipicolinate Reductase, domain 2"/>
    <property type="match status" value="1"/>
</dbReference>
<dbReference type="Pfam" id="PF09731">
    <property type="entry name" value="Mitofilin"/>
    <property type="match status" value="1"/>
</dbReference>
<reference evidence="18" key="1">
    <citation type="journal article" date="2016" name="Proc. Natl. Acad. Sci. U.S.A.">
        <title>Lipid metabolic changes in an early divergent fungus govern the establishment of a mutualistic symbiosis with endobacteria.</title>
        <authorList>
            <person name="Lastovetsky O.A."/>
            <person name="Gaspar M.L."/>
            <person name="Mondo S.J."/>
            <person name="LaButti K.M."/>
            <person name="Sandor L."/>
            <person name="Grigoriev I.V."/>
            <person name="Henry S.A."/>
            <person name="Pawlowska T.E."/>
        </authorList>
    </citation>
    <scope>NUCLEOTIDE SEQUENCE [LARGE SCALE GENOMIC DNA]</scope>
    <source>
        <strain evidence="18">ATCC 52814</strain>
    </source>
</reference>
<accession>A0A1X0RCC2</accession>
<proteinExistence type="inferred from homology"/>
<gene>
    <name evidence="18" type="ORF">BCV72DRAFT_201050</name>
</gene>
<feature type="transmembrane region" description="Helical" evidence="14">
    <location>
        <begin position="48"/>
        <end position="67"/>
    </location>
</feature>
<comment type="subcellular location">
    <subcellularLocation>
        <location evidence="14">Mitochondrion inner membrane</location>
        <topology evidence="14">Single-pass membrane protein</topology>
    </subcellularLocation>
</comment>
<dbReference type="AlphaFoldDB" id="A0A1X0RCC2"/>
<dbReference type="GO" id="GO:0005743">
    <property type="term" value="C:mitochondrial inner membrane"/>
    <property type="evidence" value="ECO:0007669"/>
    <property type="project" value="UniProtKB-SubCell"/>
</dbReference>
<dbReference type="InterPro" id="IPR019133">
    <property type="entry name" value="MIC60"/>
</dbReference>
<dbReference type="InterPro" id="IPR036291">
    <property type="entry name" value="NAD(P)-bd_dom_sf"/>
</dbReference>
<evidence type="ECO:0000256" key="7">
    <source>
        <dbReference type="ARBA" id="ARBA00022857"/>
    </source>
</evidence>
<dbReference type="Proteomes" id="UP000242414">
    <property type="component" value="Unassembled WGS sequence"/>
</dbReference>
<evidence type="ECO:0000256" key="2">
    <source>
        <dbReference type="ARBA" id="ARBA00009975"/>
    </source>
</evidence>
<dbReference type="SUPFAM" id="SSF51735">
    <property type="entry name" value="NAD(P)-binding Rossmann-fold domains"/>
    <property type="match status" value="1"/>
</dbReference>
<evidence type="ECO:0000256" key="14">
    <source>
        <dbReference type="RuleBase" id="RU363000"/>
    </source>
</evidence>
<evidence type="ECO:0000256" key="5">
    <source>
        <dbReference type="ARBA" id="ARBA00022692"/>
    </source>
</evidence>
<dbReference type="HAMAP" id="MF_00966">
    <property type="entry name" value="G6PD"/>
    <property type="match status" value="1"/>
</dbReference>
<evidence type="ECO:0000256" key="9">
    <source>
        <dbReference type="ARBA" id="ARBA00023002"/>
    </source>
</evidence>
<dbReference type="GO" id="GO:0050661">
    <property type="term" value="F:NADP binding"/>
    <property type="evidence" value="ECO:0007669"/>
    <property type="project" value="InterPro"/>
</dbReference>
<evidence type="ECO:0000256" key="1">
    <source>
        <dbReference type="ARBA" id="ARBA00004937"/>
    </source>
</evidence>
<keyword evidence="11 14" id="KW-0472">Membrane</keyword>
<dbReference type="InterPro" id="IPR022674">
    <property type="entry name" value="G6P_DH_NAD-bd"/>
</dbReference>
<dbReference type="EC" id="1.1.1.49" evidence="13"/>
<evidence type="ECO:0000256" key="4">
    <source>
        <dbReference type="ARBA" id="ARBA00022526"/>
    </source>
</evidence>
<dbReference type="PRINTS" id="PR00079">
    <property type="entry name" value="G6PDHDRGNASE"/>
</dbReference>
<evidence type="ECO:0000256" key="11">
    <source>
        <dbReference type="ARBA" id="ARBA00023136"/>
    </source>
</evidence>
<keyword evidence="7 13" id="KW-0521">NADP</keyword>
<name>A0A1X0RCC2_RHIZD</name>
<keyword evidence="4 13" id="KW-0313">Glucose metabolism</keyword>
<dbReference type="Pfam" id="PF00479">
    <property type="entry name" value="G6PD_N"/>
    <property type="match status" value="1"/>
</dbReference>
<keyword evidence="6 14" id="KW-0999">Mitochondrion inner membrane</keyword>
<dbReference type="Pfam" id="PF02781">
    <property type="entry name" value="G6PD_C"/>
    <property type="match status" value="1"/>
</dbReference>
<dbReference type="FunFam" id="3.30.360.10:FF:000018">
    <property type="entry name" value="Glucose-6-phosphate 1-dehydrogenase"/>
    <property type="match status" value="1"/>
</dbReference>
<comment type="catalytic activity">
    <reaction evidence="13">
        <text>D-glucose 6-phosphate + NADP(+) = 6-phospho-D-glucono-1,5-lactone + NADPH + H(+)</text>
        <dbReference type="Rhea" id="RHEA:15841"/>
        <dbReference type="ChEBI" id="CHEBI:15378"/>
        <dbReference type="ChEBI" id="CHEBI:57783"/>
        <dbReference type="ChEBI" id="CHEBI:57955"/>
        <dbReference type="ChEBI" id="CHEBI:58349"/>
        <dbReference type="ChEBI" id="CHEBI:61548"/>
        <dbReference type="EC" id="1.1.1.49"/>
    </reaction>
</comment>
<organism evidence="18">
    <name type="scientific">Rhizopus microsporus var. microsporus</name>
    <dbReference type="NCBI Taxonomy" id="86635"/>
    <lineage>
        <taxon>Eukaryota</taxon>
        <taxon>Fungi</taxon>
        <taxon>Fungi incertae sedis</taxon>
        <taxon>Mucoromycota</taxon>
        <taxon>Mucoromycotina</taxon>
        <taxon>Mucoromycetes</taxon>
        <taxon>Mucorales</taxon>
        <taxon>Mucorineae</taxon>
        <taxon>Rhizopodaceae</taxon>
        <taxon>Rhizopus</taxon>
    </lineage>
</organism>
<keyword evidence="8 14" id="KW-1133">Transmembrane helix</keyword>
<dbReference type="Gene3D" id="3.40.50.720">
    <property type="entry name" value="NAD(P)-binding Rossmann-like Domain"/>
    <property type="match status" value="1"/>
</dbReference>
<dbReference type="SUPFAM" id="SSF55347">
    <property type="entry name" value="Glyceraldehyde-3-phosphate dehydrogenase-like, C-terminal domain"/>
    <property type="match status" value="1"/>
</dbReference>
<evidence type="ECO:0000256" key="15">
    <source>
        <dbReference type="SAM" id="Coils"/>
    </source>
</evidence>
<dbReference type="PANTHER" id="PTHR23429:SF0">
    <property type="entry name" value="GLUCOSE-6-PHOSPHATE 1-DEHYDROGENASE"/>
    <property type="match status" value="1"/>
</dbReference>
<dbReference type="InterPro" id="IPR019796">
    <property type="entry name" value="G6P_DH_AS"/>
</dbReference>
<evidence type="ECO:0000256" key="8">
    <source>
        <dbReference type="ARBA" id="ARBA00022989"/>
    </source>
</evidence>
<evidence type="ECO:0000256" key="10">
    <source>
        <dbReference type="ARBA" id="ARBA00023128"/>
    </source>
</evidence>
<keyword evidence="5 14" id="KW-0812">Transmembrane</keyword>
<comment type="function">
    <text evidence="13">Catalyzes the rate-limiting step of the oxidative pentose-phosphate pathway, which represents a route for the dissimilation of carbohydrates besides glycolysis.</text>
</comment>
<feature type="domain" description="Glucose-6-phosphate dehydrogenase NAD-binding" evidence="16">
    <location>
        <begin position="584"/>
        <end position="765"/>
    </location>
</feature>
<feature type="coiled-coil region" evidence="15">
    <location>
        <begin position="323"/>
        <end position="352"/>
    </location>
</feature>
<sequence length="1067" mass="121072">MLRASKVYNGAIRSSLQSKQPLGTIMTKRFETTVAQETPKKSKFFGKFVSITVLLGAGFGGTTYYALHDKEFRKAFTTYVPGAKEAVDFAEDVQKNYNIDQYMNQASDWKKQAEDIANTAKEYTTKIQETTNGYYQALTGQKGSDYPDSKHLVPAEAVVEKHALSTPTDTVTTMSMTSDKETKPAVVEVAIEKPEPIQVKMIKSDNTIVRELSQIVVELASILNQSGLSGLGREVIKEAETKIEKLNESFLTIDTEQAAILKSIQSLKEKGDRVEGSLEEFRAEALKTIDDSQAVAASTIIAREAQLRNQFEQTRAEMKTSFAQQLAAELAAQQEQLEKARSEALVEQANELQRRFVKEVKLLVEQERAGRLAKLDQIAQRFKALEQYTLQNSQALDNSRQSHVIHITLNAFQDTLNAQQKQPFVDELQALSHNAKNDKVIQTVLKVIPKELAEEGVNTVSELAVRFEEVAQEIRRVALVPEDGGFGSHIISSLMSYLMFKKSGLVEGDDVESILARTEYYLKRDNLEYATRELNQLGGWPKKLARDWIQSARRHLEVKQALETAIKKLRNDVANRLKGGITIVVLGASGDLAKKKTFPALFSLYKDGFLPEKTEIVGYARSDLDTQEYHKRVTANLEAEDDGSKKKVDEFIKLCHYVKGKYDEDDSFKNLDKYISESEDKRGLKGDQKNRMFYMALPPSVYVQVSQGLHKFVRSKEGHNALVIEKPFGKDSESACKLLNEIKKLFPEEEVYRIDHYLGKELAKNIMNVRFANMIFGPLWSSQYIDTVQITLKEPFGCEGRGGYFDEYGVIRDVLQNHLLQLFALVAMERPIKREPEAIRDEKVKLLRCVRPVKMEDCLLGQYVKNGDKPGYTEDETVADDSLTATFAALVLWIDNERWDGVPFILKNGKAMDNSKAEIRIQFKKVPGNLFHGVPRNELVFRVQPGEAIYMKFNNKVPGFSVDSMITELDLTYKSRYDNLKIPAAYETLILDVMRGDHSNFVRDDELVAAWNIFSPLLHQIENDKVKPHPYPYGSRGPEPLDEFVKKYGVERIDHENYQWPKQNLEE</sequence>
<keyword evidence="12 13" id="KW-0119">Carbohydrate metabolism</keyword>
<evidence type="ECO:0000259" key="17">
    <source>
        <dbReference type="Pfam" id="PF02781"/>
    </source>
</evidence>
<dbReference type="PANTHER" id="PTHR23429">
    <property type="entry name" value="GLUCOSE-6-PHOSPHATE 1-DEHYDROGENASE G6PD"/>
    <property type="match status" value="1"/>
</dbReference>
<feature type="domain" description="Glucose-6-phosphate dehydrogenase C-terminal" evidence="17">
    <location>
        <begin position="767"/>
        <end position="1049"/>
    </location>
</feature>
<evidence type="ECO:0000256" key="13">
    <source>
        <dbReference type="RuleBase" id="RU362120"/>
    </source>
</evidence>
<keyword evidence="9 13" id="KW-0560">Oxidoreductase</keyword>
<dbReference type="InterPro" id="IPR022675">
    <property type="entry name" value="G6P_DH_C"/>
</dbReference>
<dbReference type="GO" id="GO:0004345">
    <property type="term" value="F:glucose-6-phosphate dehydrogenase activity"/>
    <property type="evidence" value="ECO:0007669"/>
    <property type="project" value="UniProtKB-EC"/>
</dbReference>
<evidence type="ECO:0000256" key="6">
    <source>
        <dbReference type="ARBA" id="ARBA00022792"/>
    </source>
</evidence>
<protein>
    <recommendedName>
        <fullName evidence="13 14">Multifunctional fusion protein</fullName>
    </recommendedName>
    <domain>
        <recommendedName>
            <fullName evidence="13">Glucose-6-phosphate 1-dehydrogenase</fullName>
            <ecNumber evidence="13">1.1.1.49</ecNumber>
        </recommendedName>
    </domain>
    <domain>
        <recommendedName>
            <fullName evidence="14">MICOS complex subunit MIC60</fullName>
        </recommendedName>
        <alternativeName>
            <fullName evidence="14">Mitofilin</fullName>
        </alternativeName>
    </domain>
</protein>
<dbReference type="GO" id="GO:0006006">
    <property type="term" value="P:glucose metabolic process"/>
    <property type="evidence" value="ECO:0007669"/>
    <property type="project" value="UniProtKB-KW"/>
</dbReference>
<dbReference type="InterPro" id="IPR001282">
    <property type="entry name" value="G6P_DH"/>
</dbReference>
<comment type="similarity">
    <text evidence="2 13">Belongs to the glucose-6-phosphate dehydrogenase family.</text>
</comment>
<dbReference type="OrthoDB" id="10261039at2759"/>
<dbReference type="EMBL" id="KV921873">
    <property type="protein sequence ID" value="ORE09710.1"/>
    <property type="molecule type" value="Genomic_DNA"/>
</dbReference>
<comment type="similarity">
    <text evidence="3 14">Belongs to the MICOS complex subunit Mic60 family.</text>
</comment>
<dbReference type="GO" id="GO:0005829">
    <property type="term" value="C:cytosol"/>
    <property type="evidence" value="ECO:0007669"/>
    <property type="project" value="TreeGrafter"/>
</dbReference>
<evidence type="ECO:0000259" key="16">
    <source>
        <dbReference type="Pfam" id="PF00479"/>
    </source>
</evidence>
<evidence type="ECO:0000256" key="12">
    <source>
        <dbReference type="ARBA" id="ARBA00023277"/>
    </source>
</evidence>